<evidence type="ECO:0000313" key="5">
    <source>
        <dbReference type="EMBL" id="CAA7600418.1"/>
    </source>
</evidence>
<dbReference type="Proteomes" id="UP000836597">
    <property type="component" value="Chromosome"/>
</dbReference>
<keyword evidence="3" id="KW-0411">Iron-sulfur</keyword>
<dbReference type="PANTHER" id="PTHR43312">
    <property type="entry name" value="D-THREO-ALDOSE 1-DEHYDROGENASE"/>
    <property type="match status" value="1"/>
</dbReference>
<dbReference type="EMBL" id="LR746496">
    <property type="protein sequence ID" value="CAA7600418.1"/>
    <property type="molecule type" value="Genomic_DNA"/>
</dbReference>
<dbReference type="Gene3D" id="3.20.20.100">
    <property type="entry name" value="NADP-dependent oxidoreductase domain"/>
    <property type="match status" value="1"/>
</dbReference>
<gene>
    <name evidence="6" type="ORF">DEACI_1001</name>
    <name evidence="5" type="ORF">DEACI_1071</name>
</gene>
<organism evidence="5">
    <name type="scientific">Acididesulfobacillus acetoxydans</name>
    <dbReference type="NCBI Taxonomy" id="1561005"/>
    <lineage>
        <taxon>Bacteria</taxon>
        <taxon>Bacillati</taxon>
        <taxon>Bacillota</taxon>
        <taxon>Clostridia</taxon>
        <taxon>Eubacteriales</taxon>
        <taxon>Peptococcaceae</taxon>
        <taxon>Acididesulfobacillus</taxon>
    </lineage>
</organism>
<dbReference type="EMBL" id="CDGJ01000032">
    <property type="protein sequence ID" value="CEJ06552.1"/>
    <property type="molecule type" value="Genomic_DNA"/>
</dbReference>
<evidence type="ECO:0000313" key="6">
    <source>
        <dbReference type="EMBL" id="CEJ06552.1"/>
    </source>
</evidence>
<dbReference type="PROSITE" id="PS51379">
    <property type="entry name" value="4FE4S_FER_2"/>
    <property type="match status" value="1"/>
</dbReference>
<keyword evidence="1" id="KW-0479">Metal-binding</keyword>
<evidence type="ECO:0000256" key="2">
    <source>
        <dbReference type="ARBA" id="ARBA00023004"/>
    </source>
</evidence>
<dbReference type="PANTHER" id="PTHR43312:SF2">
    <property type="entry name" value="OXIDOREDUCTASE"/>
    <property type="match status" value="1"/>
</dbReference>
<feature type="domain" description="4Fe-4S ferredoxin-type" evidence="4">
    <location>
        <begin position="340"/>
        <end position="370"/>
    </location>
</feature>
<dbReference type="Proteomes" id="UP001071230">
    <property type="component" value="Unassembled WGS sequence"/>
</dbReference>
<dbReference type="InterPro" id="IPR036812">
    <property type="entry name" value="NAD(P)_OxRdtase_dom_sf"/>
</dbReference>
<dbReference type="GO" id="GO:0051536">
    <property type="term" value="F:iron-sulfur cluster binding"/>
    <property type="evidence" value="ECO:0007669"/>
    <property type="project" value="UniProtKB-KW"/>
</dbReference>
<evidence type="ECO:0000256" key="1">
    <source>
        <dbReference type="ARBA" id="ARBA00022723"/>
    </source>
</evidence>
<evidence type="ECO:0000259" key="4">
    <source>
        <dbReference type="PROSITE" id="PS51379"/>
    </source>
</evidence>
<dbReference type="KEGG" id="aacx:DEACI_1071"/>
<dbReference type="Pfam" id="PF13187">
    <property type="entry name" value="Fer4_9"/>
    <property type="match status" value="1"/>
</dbReference>
<accession>A0A8S0W258</accession>
<name>A0A8S0W258_9FIRM</name>
<dbReference type="RefSeq" id="WP_240984095.1">
    <property type="nucleotide sequence ID" value="NZ_CDGJ01000032.1"/>
</dbReference>
<keyword evidence="7" id="KW-1185">Reference proteome</keyword>
<sequence>MLYRKFGHTDFHVSALGFGSMRLPVLEGDAGKVDETKAVEMIRYAIDHGVNYVDTAYLYHQGQSEILVAKALRDGYREKVKLATKLPVWLTEHYEDFDRYLNEQLEKLGTDHIDFYLLHALNRNTWPKAKEAGVLRFLDRAAADGRIGYAGFSFHDEEKLFEEIIDAYSWTFCQMQYNYMDTNIQAGTEGLNYAAAKGLAVIIMEPIKGGKLAANPPRAVQELWASAPTERTPAEWALRWVWNHPQVSLVLSGMSTMEQVQENVRIAAEAEPNSLTSEELRLIGEVRKTYAALTKVGCTGCGYCLPCPSGVDIPRNFALYNDAYIYDQLDASVMAYQNLLEEGARASACVECGECESVCPQQLNIRIYLKEVHRTLSRGN</sequence>
<proteinExistence type="predicted"/>
<dbReference type="InterPro" id="IPR017896">
    <property type="entry name" value="4Fe4S_Fe-S-bd"/>
</dbReference>
<dbReference type="PROSITE" id="PS00198">
    <property type="entry name" value="4FE4S_FER_1"/>
    <property type="match status" value="1"/>
</dbReference>
<dbReference type="InterPro" id="IPR017900">
    <property type="entry name" value="4Fe4S_Fe_S_CS"/>
</dbReference>
<keyword evidence="2" id="KW-0408">Iron</keyword>
<reference evidence="6" key="1">
    <citation type="submission" date="2014-11" db="EMBL/GenBank/DDBJ databases">
        <authorList>
            <person name="Hornung B.V."/>
        </authorList>
    </citation>
    <scope>NUCLEOTIDE SEQUENCE</scope>
    <source>
        <strain evidence="6">INE</strain>
    </source>
</reference>
<dbReference type="SUPFAM" id="SSF51430">
    <property type="entry name" value="NAD(P)-linked oxidoreductase"/>
    <property type="match status" value="1"/>
</dbReference>
<evidence type="ECO:0000256" key="3">
    <source>
        <dbReference type="ARBA" id="ARBA00023014"/>
    </source>
</evidence>
<dbReference type="Pfam" id="PF00248">
    <property type="entry name" value="Aldo_ket_red"/>
    <property type="match status" value="1"/>
</dbReference>
<dbReference type="CDD" id="cd19096">
    <property type="entry name" value="AKR_Fe-S_oxidoreductase"/>
    <property type="match status" value="1"/>
</dbReference>
<dbReference type="GO" id="GO:0046872">
    <property type="term" value="F:metal ion binding"/>
    <property type="evidence" value="ECO:0007669"/>
    <property type="project" value="UniProtKB-KW"/>
</dbReference>
<dbReference type="InterPro" id="IPR023210">
    <property type="entry name" value="NADP_OxRdtase_dom"/>
</dbReference>
<reference evidence="5" key="2">
    <citation type="submission" date="2020-01" db="EMBL/GenBank/DDBJ databases">
        <authorList>
            <person name="Hornung B."/>
        </authorList>
    </citation>
    <scope>NUCLEOTIDE SEQUENCE</scope>
    <source>
        <strain evidence="5">PacBioINE</strain>
    </source>
</reference>
<evidence type="ECO:0000313" key="7">
    <source>
        <dbReference type="Proteomes" id="UP001071230"/>
    </source>
</evidence>
<dbReference type="AlphaFoldDB" id="A0A8S0W258"/>
<dbReference type="InterPro" id="IPR053135">
    <property type="entry name" value="AKR2_Oxidoreductase"/>
</dbReference>
<protein>
    <submittedName>
        <fullName evidence="5">NADP-dependent oxidoreductase domain protein</fullName>
    </submittedName>
    <submittedName>
        <fullName evidence="6">Oxidoreductase, aldo/keto reductase</fullName>
    </submittedName>
</protein>